<dbReference type="GO" id="GO:0005829">
    <property type="term" value="C:cytosol"/>
    <property type="evidence" value="ECO:0007669"/>
    <property type="project" value="TreeGrafter"/>
</dbReference>
<dbReference type="InterPro" id="IPR027417">
    <property type="entry name" value="P-loop_NTPase"/>
</dbReference>
<sequence length="2560" mass="285767">MWHLRPASSGHAIIDLDDSSAALPIDPDAETRSTKRRRKETPRPRSLSVGQPLSEMDKQRLESVATALQLYSNPEEAGIKLLLPYAMDLTDNPFTHCPTEQLATCCLHAQWAPFAIFSRLLDGLPSMQDSRHSSPSIAQPSDYKSIFFGAYSQGPLVGLRAQTRRYPMVSRLLNAVLYTLRGEQNHSTVFLSRNRAMGLHSDSQNHQDVPNVLIPLSVFSGGQLFVESDEGAFNSALVRLPPGTRNVLRSLGYSIRLDSKARTPAAVTGCDDEPTACALCRTSIAGCLPRWLLLSEALIEHVRQHMARTIQLSALGSRINKNGYVLHMLTLGCRTLCSQLLNFADLEQSLLNVVFKSGALLAAAVVEALPAHKVHIRAMPPSQEAMPFIVLSDSTLQYLLWMDGSGKSYGVETLDRDPLRQAIICPGASLVMPREGAMRTPPVLEVLAWHFIRVLGHVQPFPTDHQPLTDLLKSHYYSDTCVRLIPLRESLNPNKQGAYDWLADVRDQYGLSGDELAGQTIMSLQGNDPNLVEHLYPPKDCHFRPSIAEQAIGLLLGRARTEMMRTHPNSVHVLVVCSWNVKGDFVHQEMHATAELCRAKTLRELGSIAARHTHKPWVLRQFFEPEASDRPMPLTAFQTYIHDDKPEPRAVFKERLPEFKRTFCNDEDLLTTLTLHAGEHGAHLCTNLKQPAHRADIFRYIYHYTHGGLYIDIKFGFKVQFAHLMDILATDWGLAQKQQCLERGLGPTQVGKLPPEFLLMAIGIKKDHIFQGIIYGQPRHPLFMRAIAHAFSKEIFAKIANLEYMIFCKALWRFLKDDLKAEPRVGWNISPTYGPVYLLQEQHSHKLKSKQDMGNDGHYFVTATNITVAYTRCWSWQKGFKGDPAANERRATTMLKSLPQAVAAAMDAQRDLGPDGSGALPGGDLISDDVQASISSNSFEDIMEAVRQERNYSDISAEDVMRCIPRGLILHPSKPGWLSCRHCTRNSKFLEFPNDIGVKHHFARGGAHNPSEPPPPPGSSSAVTADAPAPPAPTQDAPPPPAPSPSVAKARFALGMPPLPPGLPPSSEPQAASHPTAEPLATTTAAPPPHKAPPARTGPPPSPSSPFSPSSPASPAMPPPNRRPFNAFQTSAPTPHAPPVPEDTASDTSDGPPPWDQQVEVDSMAEVKYQGPVTIHQMVDPVPGPSFDDVANAMPKRDKLIQLCQSDEMFTWMHALATILVIKEKPVLGGLKVSEQLRVWQDRIRILKKPPWLFAPLNMCRTIDNTSWEEAMTARPEMGTDGLLTIAIGYGPTYKLLPKITTFFGIIAGLFRQLWDQAEMHETLETDANFEIVASTLKAIYDQTCRTCGVSNRLVIYMPKEGKRVRKLRIEHGIGDTPAKQRLLRSQQADKRHTEEVILRPADLKVLQAEIADYEDIPLTKAGILQVLGSPVVLGGLQHQEQRPLWSKRVRDISMVPALFKAITKVKTDKGLMWERILTVRQVLTKKGKVTVAVGHGDTYTELEGPTKMHGLVGALFAKMWAHDDFRRYYTIAELSKSENWKLYDMISTTLMAIYNHFCSEAGLPSRMLRRKYPELGVRIVHDAEANKDPRTGLSERHKRAIEWDAQDDDTWGDWGDWQDSGFSLCSHLTDTCNLPFNGTLYQDWPSQRCIAAGLQNRSRGGLVCWTWNLENGQCLHETFVGAEQLRCVAIDLYRQCCLCAMSGQDDGEMVGDVLRLYDTVEGHPLVELEGAGEVKLCFATMFCPEVSMKYASGLLQEGERVYNDVDLQDLDSGSLREDAYVFDDGVFADTQMEEDIGPIRYFGVSEADGIPVLGDSTSMEEADRLMPGDVVAAQVPADGSQARLVDGRGWLSLDLIGNGLEEVHPWAAQIMHKPKISKADAASLGYLSLDEEKLTPLAQHLPLPNRVIAQLERRGVKKASPIQEAVFSDIYKGKSMCLQSQTGTGKTLAMVLPLLTAMAEESEWGRRGDKIIVITSCRELAAQLYADIDRMGFFPKGKGFATMVIVGNVPPSEAVLNANVIIGTPNELGGLLHKDREIIETLHTRLRGIVLDEVDEYTTAPRLFASKWAIKKKRRIYNERKAVLSGRLGDFNTGVIEWFLKRSLAYSRRRDLQVLAASATMNREMARKVHRLLRWDPLGRWFNNPPPLMRPLAMMKSDFQAIPMMPTVPLGLDHRFVPVIPSLSDTDISDKHWTRKPYDQGGLPRIKVKALNQRRGMGQRPVRKDKAVAMLDALHDTLKSRKPKSGTSLVIICRTVGVTVREAVRKLQGWGFHEAEAIHEALWTDPNDWPSRWAIKYNYDQKDHANEIAERHDQLNERARTATPLQQPVGSDAWYEMEERKKAGESTAPVLVGFEGLGRGIHFDGVDTVYILGLPQRPRAYMHYAGRVGRLGQKPGKVVSIIPKAGQKVLKAWASKVGPGVKFRQENIMRIRSAEVSYLEPHKLPLQMQRRLHPAPSEEEGDEVEEEKPLLLPEPEDPFRLPELDQDDVEEDEREPVRIPDKMADAVRGRGERGERGVKQIAAEMQRATSRWPGPREVPRHVTKRERWKQEKAAKANRK</sequence>
<feature type="compositionally biased region" description="Acidic residues" evidence="5">
    <location>
        <begin position="2485"/>
        <end position="2495"/>
    </location>
</feature>
<feature type="compositionally biased region" description="Basic and acidic residues" evidence="5">
    <location>
        <begin position="2549"/>
        <end position="2560"/>
    </location>
</feature>
<dbReference type="OrthoDB" id="10256233at2759"/>
<dbReference type="PROSITE" id="PS51192">
    <property type="entry name" value="HELICASE_ATP_BIND_1"/>
    <property type="match status" value="1"/>
</dbReference>
<evidence type="ECO:0000256" key="2">
    <source>
        <dbReference type="ARBA" id="ARBA00022801"/>
    </source>
</evidence>
<feature type="region of interest" description="Disordered" evidence="5">
    <location>
        <begin position="22"/>
        <end position="56"/>
    </location>
</feature>
<dbReference type="SUPFAM" id="SSF52540">
    <property type="entry name" value="P-loop containing nucleoside triphosphate hydrolases"/>
    <property type="match status" value="2"/>
</dbReference>
<evidence type="ECO:0000256" key="1">
    <source>
        <dbReference type="ARBA" id="ARBA00022741"/>
    </source>
</evidence>
<evidence type="ECO:0000313" key="8">
    <source>
        <dbReference type="EMBL" id="OLQ07021.1"/>
    </source>
</evidence>
<feature type="compositionally biased region" description="Acidic residues" evidence="5">
    <location>
        <begin position="2458"/>
        <end position="2467"/>
    </location>
</feature>
<keyword evidence="9" id="KW-1185">Reference proteome</keyword>
<feature type="compositionally biased region" description="Low complexity" evidence="5">
    <location>
        <begin position="1075"/>
        <end position="1085"/>
    </location>
</feature>
<evidence type="ECO:0000256" key="4">
    <source>
        <dbReference type="ARBA" id="ARBA00022840"/>
    </source>
</evidence>
<dbReference type="EMBL" id="LSRX01000148">
    <property type="protein sequence ID" value="OLQ07021.1"/>
    <property type="molecule type" value="Genomic_DNA"/>
</dbReference>
<dbReference type="InterPro" id="IPR014001">
    <property type="entry name" value="Helicase_ATP-bd"/>
</dbReference>
<dbReference type="InterPro" id="IPR050079">
    <property type="entry name" value="DEAD_box_RNA_helicase"/>
</dbReference>
<proteinExistence type="predicted"/>
<feature type="domain" description="Helicase ATP-binding" evidence="6">
    <location>
        <begin position="1928"/>
        <end position="2140"/>
    </location>
</feature>
<dbReference type="PANTHER" id="PTHR47959">
    <property type="entry name" value="ATP-DEPENDENT RNA HELICASE RHLE-RELATED"/>
    <property type="match status" value="1"/>
</dbReference>
<feature type="region of interest" description="Disordered" evidence="5">
    <location>
        <begin position="2448"/>
        <end position="2560"/>
    </location>
</feature>
<feature type="region of interest" description="Disordered" evidence="5">
    <location>
        <begin position="1001"/>
        <end position="1157"/>
    </location>
</feature>
<evidence type="ECO:0000313" key="9">
    <source>
        <dbReference type="Proteomes" id="UP000186817"/>
    </source>
</evidence>
<evidence type="ECO:0000256" key="5">
    <source>
        <dbReference type="SAM" id="MobiDB-lite"/>
    </source>
</evidence>
<feature type="compositionally biased region" description="Pro residues" evidence="5">
    <location>
        <begin position="1028"/>
        <end position="1044"/>
    </location>
</feature>
<dbReference type="Proteomes" id="UP000186817">
    <property type="component" value="Unassembled WGS sequence"/>
</dbReference>
<keyword evidence="4" id="KW-0067">ATP-binding</keyword>
<evidence type="ECO:0000259" key="7">
    <source>
        <dbReference type="PROSITE" id="PS51194"/>
    </source>
</evidence>
<dbReference type="GO" id="GO:0003724">
    <property type="term" value="F:RNA helicase activity"/>
    <property type="evidence" value="ECO:0007669"/>
    <property type="project" value="TreeGrafter"/>
</dbReference>
<feature type="domain" description="Helicase C-terminal" evidence="7">
    <location>
        <begin position="2278"/>
        <end position="2453"/>
    </location>
</feature>
<dbReference type="GO" id="GO:0016787">
    <property type="term" value="F:hydrolase activity"/>
    <property type="evidence" value="ECO:0007669"/>
    <property type="project" value="UniProtKB-KW"/>
</dbReference>
<dbReference type="Pfam" id="PF00271">
    <property type="entry name" value="Helicase_C"/>
    <property type="match status" value="1"/>
</dbReference>
<feature type="compositionally biased region" description="Basic and acidic residues" evidence="5">
    <location>
        <begin position="2496"/>
        <end position="2519"/>
    </location>
</feature>
<comment type="caution">
    <text evidence="8">The sequence shown here is derived from an EMBL/GenBank/DDBJ whole genome shotgun (WGS) entry which is preliminary data.</text>
</comment>
<dbReference type="GO" id="GO:0005524">
    <property type="term" value="F:ATP binding"/>
    <property type="evidence" value="ECO:0007669"/>
    <property type="project" value="UniProtKB-KW"/>
</dbReference>
<dbReference type="SMART" id="SM00487">
    <property type="entry name" value="DEXDc"/>
    <property type="match status" value="1"/>
</dbReference>
<dbReference type="Gene3D" id="3.40.50.300">
    <property type="entry name" value="P-loop containing nucleotide triphosphate hydrolases"/>
    <property type="match status" value="2"/>
</dbReference>
<protein>
    <submittedName>
        <fullName evidence="8">DEAD-box ATP-dependent RNA helicase 9</fullName>
    </submittedName>
</protein>
<gene>
    <name evidence="8" type="ORF">AK812_SmicGene9608</name>
</gene>
<dbReference type="InterPro" id="IPR001650">
    <property type="entry name" value="Helicase_C-like"/>
</dbReference>
<dbReference type="PROSITE" id="PS51194">
    <property type="entry name" value="HELICASE_CTER"/>
    <property type="match status" value="1"/>
</dbReference>
<dbReference type="Gene3D" id="3.90.550.20">
    <property type="match status" value="1"/>
</dbReference>
<keyword evidence="3 8" id="KW-0347">Helicase</keyword>
<keyword evidence="2" id="KW-0378">Hydrolase</keyword>
<organism evidence="8 9">
    <name type="scientific">Symbiodinium microadriaticum</name>
    <name type="common">Dinoflagellate</name>
    <name type="synonym">Zooxanthella microadriatica</name>
    <dbReference type="NCBI Taxonomy" id="2951"/>
    <lineage>
        <taxon>Eukaryota</taxon>
        <taxon>Sar</taxon>
        <taxon>Alveolata</taxon>
        <taxon>Dinophyceae</taxon>
        <taxon>Suessiales</taxon>
        <taxon>Symbiodiniaceae</taxon>
        <taxon>Symbiodinium</taxon>
    </lineage>
</organism>
<feature type="compositionally biased region" description="Pro residues" evidence="5">
    <location>
        <begin position="1086"/>
        <end position="1106"/>
    </location>
</feature>
<evidence type="ECO:0000259" key="6">
    <source>
        <dbReference type="PROSITE" id="PS51192"/>
    </source>
</evidence>
<evidence type="ECO:0000256" key="3">
    <source>
        <dbReference type="ARBA" id="ARBA00022806"/>
    </source>
</evidence>
<feature type="compositionally biased region" description="Pro residues" evidence="5">
    <location>
        <begin position="1057"/>
        <end position="1067"/>
    </location>
</feature>
<dbReference type="InterPro" id="IPR011545">
    <property type="entry name" value="DEAD/DEAH_box_helicase_dom"/>
</dbReference>
<accession>A0A1Q9EI14</accession>
<name>A0A1Q9EI14_SYMMI</name>
<dbReference type="Pfam" id="PF00270">
    <property type="entry name" value="DEAD"/>
    <property type="match status" value="1"/>
</dbReference>
<reference evidence="8 9" key="1">
    <citation type="submission" date="2016-02" db="EMBL/GenBank/DDBJ databases">
        <title>Genome analysis of coral dinoflagellate symbionts highlights evolutionary adaptations to a symbiotic lifestyle.</title>
        <authorList>
            <person name="Aranda M."/>
            <person name="Li Y."/>
            <person name="Liew Y.J."/>
            <person name="Baumgarten S."/>
            <person name="Simakov O."/>
            <person name="Wilson M."/>
            <person name="Piel J."/>
            <person name="Ashoor H."/>
            <person name="Bougouffa S."/>
            <person name="Bajic V.B."/>
            <person name="Ryu T."/>
            <person name="Ravasi T."/>
            <person name="Bayer T."/>
            <person name="Micklem G."/>
            <person name="Kim H."/>
            <person name="Bhak J."/>
            <person name="Lajeunesse T.C."/>
            <person name="Voolstra C.R."/>
        </authorList>
    </citation>
    <scope>NUCLEOTIDE SEQUENCE [LARGE SCALE GENOMIC DNA]</scope>
    <source>
        <strain evidence="8 9">CCMP2467</strain>
    </source>
</reference>
<dbReference type="GO" id="GO:0003676">
    <property type="term" value="F:nucleic acid binding"/>
    <property type="evidence" value="ECO:0007669"/>
    <property type="project" value="InterPro"/>
</dbReference>
<dbReference type="PANTHER" id="PTHR47959:SF1">
    <property type="entry name" value="ATP-DEPENDENT RNA HELICASE DBPA"/>
    <property type="match status" value="1"/>
</dbReference>
<keyword evidence="1" id="KW-0547">Nucleotide-binding</keyword>